<dbReference type="GeneID" id="14538827"/>
<proteinExistence type="predicted"/>
<dbReference type="eggNOG" id="ENOG502SBXK">
    <property type="taxonomic scope" value="Eukaryota"/>
</dbReference>
<feature type="region of interest" description="Disordered" evidence="2">
    <location>
        <begin position="84"/>
        <end position="107"/>
    </location>
</feature>
<feature type="coiled-coil region" evidence="1">
    <location>
        <begin position="127"/>
        <end position="182"/>
    </location>
</feature>
<evidence type="ECO:0000256" key="1">
    <source>
        <dbReference type="SAM" id="Coils"/>
    </source>
</evidence>
<dbReference type="EMBL" id="HE681720">
    <property type="protein sequence ID" value="CCG22210.1"/>
    <property type="molecule type" value="Genomic_DNA"/>
</dbReference>
<feature type="compositionally biased region" description="Polar residues" evidence="2">
    <location>
        <begin position="212"/>
        <end position="221"/>
    </location>
</feature>
<dbReference type="RefSeq" id="XP_003867647.1">
    <property type="nucleotide sequence ID" value="XM_003867599.1"/>
</dbReference>
<feature type="compositionally biased region" description="Polar residues" evidence="2">
    <location>
        <begin position="84"/>
        <end position="99"/>
    </location>
</feature>
<dbReference type="AlphaFoldDB" id="H8WZL5"/>
<evidence type="ECO:0000313" key="5">
    <source>
        <dbReference type="Proteomes" id="UP000005018"/>
    </source>
</evidence>
<keyword evidence="1" id="KW-0175">Coiled coil</keyword>
<reference evidence="4 5" key="1">
    <citation type="journal article" date="2012" name="PLoS ONE">
        <title>Sequence and analysis of the genome of the pathogenic yeast Candida orthopsilosis.</title>
        <authorList>
            <person name="Riccombeni A."/>
            <person name="Vidanes G."/>
            <person name="Proux-Wera E."/>
            <person name="Wolfe K.H."/>
            <person name="Butler G."/>
        </authorList>
    </citation>
    <scope>NUCLEOTIDE SEQUENCE [LARGE SCALE GENOMIC DNA]</scope>
    <source>
        <strain evidence="4 5">Co 90-125</strain>
    </source>
</reference>
<protein>
    <recommendedName>
        <fullName evidence="3">BOD1/SHG1 domain-containing protein</fullName>
    </recommendedName>
</protein>
<accession>H8WZL5</accession>
<evidence type="ECO:0000256" key="2">
    <source>
        <dbReference type="SAM" id="MobiDB-lite"/>
    </source>
</evidence>
<dbReference type="HOGENOM" id="CLU_084830_0_0_1"/>
<dbReference type="InterPro" id="IPR055264">
    <property type="entry name" value="BOD1/SHG1_dom"/>
</dbReference>
<dbReference type="Proteomes" id="UP000005018">
    <property type="component" value="Chromosome 2"/>
</dbReference>
<gene>
    <name evidence="4" type="ORF">CORT_0B05020</name>
</gene>
<feature type="region of interest" description="Disordered" evidence="2">
    <location>
        <begin position="210"/>
        <end position="235"/>
    </location>
</feature>
<sequence>MSNENLQDAPTKVTDPKQLTTIYKKNGTFDAKRKELLSNFKESETYKNLLLKLQIMVESKIKADPSILMKNKGKMAALIQGEIVNQSHNKDPSSSTSSRNGDKDDSGILSIVDKDIQENIIDSSQFHESLKEELMDVQRKIMGISDEEFDKIKNELRLKKEKREQEALKRKMRLEKEKIELDYRNNFKVKDLSNGGVVTNAHRVNKVPRINLKSNTGGDSSSEAKEKKKVTKMMY</sequence>
<evidence type="ECO:0000313" key="4">
    <source>
        <dbReference type="EMBL" id="CCG22210.1"/>
    </source>
</evidence>
<name>H8WZL5_CANO9</name>
<feature type="domain" description="BOD1/SHG1" evidence="3">
    <location>
        <begin position="18"/>
        <end position="134"/>
    </location>
</feature>
<dbReference type="Pfam" id="PF05205">
    <property type="entry name" value="COMPASS-Shg1"/>
    <property type="match status" value="1"/>
</dbReference>
<organism evidence="4 5">
    <name type="scientific">Candida orthopsilosis (strain 90-125)</name>
    <name type="common">Yeast</name>
    <dbReference type="NCBI Taxonomy" id="1136231"/>
    <lineage>
        <taxon>Eukaryota</taxon>
        <taxon>Fungi</taxon>
        <taxon>Dikarya</taxon>
        <taxon>Ascomycota</taxon>
        <taxon>Saccharomycotina</taxon>
        <taxon>Pichiomycetes</taxon>
        <taxon>Debaryomycetaceae</taxon>
        <taxon>Candida/Lodderomyces clade</taxon>
        <taxon>Candida</taxon>
    </lineage>
</organism>
<dbReference type="OrthoDB" id="5579731at2759"/>
<evidence type="ECO:0000259" key="3">
    <source>
        <dbReference type="Pfam" id="PF05205"/>
    </source>
</evidence>
<dbReference type="KEGG" id="cot:CORT_0B05020"/>
<keyword evidence="5" id="KW-1185">Reference proteome</keyword>